<dbReference type="InterPro" id="IPR013196">
    <property type="entry name" value="HTH_11"/>
</dbReference>
<dbReference type="Proteomes" id="UP000216451">
    <property type="component" value="Unassembled WGS sequence"/>
</dbReference>
<proteinExistence type="predicted"/>
<evidence type="ECO:0000313" key="2">
    <source>
        <dbReference type="EMBL" id="OZG65123.1"/>
    </source>
</evidence>
<dbReference type="SUPFAM" id="SSF46785">
    <property type="entry name" value="Winged helix' DNA-binding domain"/>
    <property type="match status" value="1"/>
</dbReference>
<dbReference type="RefSeq" id="WP_094695050.1">
    <property type="nucleotide sequence ID" value="NZ_JBDNSG010000015.1"/>
</dbReference>
<organism evidence="2 3">
    <name type="scientific">Bifidobacterium aquikefiri</name>
    <dbReference type="NCBI Taxonomy" id="1653207"/>
    <lineage>
        <taxon>Bacteria</taxon>
        <taxon>Bacillati</taxon>
        <taxon>Actinomycetota</taxon>
        <taxon>Actinomycetes</taxon>
        <taxon>Bifidobacteriales</taxon>
        <taxon>Bifidobacteriaceae</taxon>
        <taxon>Bifidobacterium</taxon>
    </lineage>
</organism>
<comment type="caution">
    <text evidence="2">The sequence shown here is derived from an EMBL/GenBank/DDBJ whole genome shotgun (WGS) entry which is preliminary data.</text>
</comment>
<sequence>MTFEVEKPLINRLTHHRGYVSGLELSKMLCVSTKTIYRTVKEINGHAQDGAVIESRRGRGYRLIAENLHLSDELPRLATSQSCCR</sequence>
<dbReference type="InterPro" id="IPR036390">
    <property type="entry name" value="WH_DNA-bd_sf"/>
</dbReference>
<dbReference type="InterPro" id="IPR036388">
    <property type="entry name" value="WH-like_DNA-bd_sf"/>
</dbReference>
<dbReference type="OrthoDB" id="3239954at2"/>
<protein>
    <submittedName>
        <fullName evidence="2">Sugar transporter</fullName>
    </submittedName>
</protein>
<keyword evidence="2" id="KW-0762">Sugar transport</keyword>
<evidence type="ECO:0000259" key="1">
    <source>
        <dbReference type="Pfam" id="PF08279"/>
    </source>
</evidence>
<dbReference type="Pfam" id="PF08279">
    <property type="entry name" value="HTH_11"/>
    <property type="match status" value="1"/>
</dbReference>
<dbReference type="Gene3D" id="1.10.10.10">
    <property type="entry name" value="Winged helix-like DNA-binding domain superfamily/Winged helix DNA-binding domain"/>
    <property type="match status" value="1"/>
</dbReference>
<keyword evidence="3" id="KW-1185">Reference proteome</keyword>
<dbReference type="EMBL" id="MWXA01000009">
    <property type="protein sequence ID" value="OZG65123.1"/>
    <property type="molecule type" value="Genomic_DNA"/>
</dbReference>
<accession>A0A261G1S6</accession>
<reference evidence="2 3" key="1">
    <citation type="journal article" date="2017" name="BMC Genomics">
        <title>Comparative genomic and phylogenomic analyses of the Bifidobacteriaceae family.</title>
        <authorList>
            <person name="Lugli G.A."/>
            <person name="Milani C."/>
            <person name="Turroni F."/>
            <person name="Duranti S."/>
            <person name="Mancabelli L."/>
            <person name="Mangifesta M."/>
            <person name="Ferrario C."/>
            <person name="Modesto M."/>
            <person name="Mattarelli P."/>
            <person name="Jiri K."/>
            <person name="van Sinderen D."/>
            <person name="Ventura M."/>
        </authorList>
    </citation>
    <scope>NUCLEOTIDE SEQUENCE [LARGE SCALE GENOMIC DNA]</scope>
    <source>
        <strain evidence="2 3">LMG 28769</strain>
    </source>
</reference>
<feature type="domain" description="Helix-turn-helix type 11" evidence="1">
    <location>
        <begin position="9"/>
        <end position="62"/>
    </location>
</feature>
<dbReference type="AlphaFoldDB" id="A0A261G1S6"/>
<dbReference type="GeneID" id="98296508"/>
<gene>
    <name evidence="2" type="ORF">BAQU_1863</name>
</gene>
<name>A0A261G1S6_9BIFI</name>
<evidence type="ECO:0000313" key="3">
    <source>
        <dbReference type="Proteomes" id="UP000216451"/>
    </source>
</evidence>
<keyword evidence="2" id="KW-0813">Transport</keyword>